<sequence length="90" mass="10981">MHWNHELLVHQHDRLPCDIGWWYRMHPGPGQCGYVHNLLAHLWQHRIRHCHVPNPQHHRDDVLVLELFRLKLPCRRHGWHMARGSLPMMM</sequence>
<gene>
    <name evidence="1" type="ORF">B1806_04210</name>
</gene>
<accession>A0A4V3UTN7</accession>
<name>A0A4V3UTN7_9GAMM</name>
<protein>
    <submittedName>
        <fullName evidence="1">Uncharacterized protein</fullName>
    </submittedName>
</protein>
<proteinExistence type="predicted"/>
<keyword evidence="2" id="KW-1185">Reference proteome</keyword>
<evidence type="ECO:0000313" key="2">
    <source>
        <dbReference type="Proteomes" id="UP000307749"/>
    </source>
</evidence>
<dbReference type="Proteomes" id="UP000307749">
    <property type="component" value="Unassembled WGS sequence"/>
</dbReference>
<comment type="caution">
    <text evidence="1">The sequence shown here is derived from an EMBL/GenBank/DDBJ whole genome shotgun (WGS) entry which is preliminary data.</text>
</comment>
<organism evidence="1 2">
    <name type="scientific">Metallibacterium scheffleri</name>
    <dbReference type="NCBI Taxonomy" id="993689"/>
    <lineage>
        <taxon>Bacteria</taxon>
        <taxon>Pseudomonadati</taxon>
        <taxon>Pseudomonadota</taxon>
        <taxon>Gammaproteobacteria</taxon>
        <taxon>Lysobacterales</taxon>
        <taxon>Rhodanobacteraceae</taxon>
        <taxon>Metallibacterium</taxon>
    </lineage>
</organism>
<reference evidence="1 2" key="1">
    <citation type="submission" date="2017-02" db="EMBL/GenBank/DDBJ databases">
        <title>Whole genome sequencing of Metallibacterium scheffleri DSM 24874 (T).</title>
        <authorList>
            <person name="Kumar S."/>
            <person name="Patil P."/>
            <person name="Patil P.B."/>
        </authorList>
    </citation>
    <scope>NUCLEOTIDE SEQUENCE [LARGE SCALE GENOMIC DNA]</scope>
    <source>
        <strain evidence="1 2">DSM 24874</strain>
    </source>
</reference>
<evidence type="ECO:0000313" key="1">
    <source>
        <dbReference type="EMBL" id="THD11331.1"/>
    </source>
</evidence>
<dbReference type="AlphaFoldDB" id="A0A4V3UTN7"/>
<dbReference type="EMBL" id="MWQO01000014">
    <property type="protein sequence ID" value="THD11331.1"/>
    <property type="molecule type" value="Genomic_DNA"/>
</dbReference>